<dbReference type="HOGENOM" id="CLU_3139553_0_0_6"/>
<organism evidence="1 2">
    <name type="scientific">Providencia sneebia DSM 19967</name>
    <dbReference type="NCBI Taxonomy" id="1141660"/>
    <lineage>
        <taxon>Bacteria</taxon>
        <taxon>Pseudomonadati</taxon>
        <taxon>Pseudomonadota</taxon>
        <taxon>Gammaproteobacteria</taxon>
        <taxon>Enterobacterales</taxon>
        <taxon>Morganellaceae</taxon>
        <taxon>Providencia</taxon>
    </lineage>
</organism>
<keyword evidence="1" id="KW-0547">Nucleotide-binding</keyword>
<keyword evidence="2" id="KW-1185">Reference proteome</keyword>
<reference evidence="1 2" key="1">
    <citation type="journal article" date="2012" name="BMC Genomics">
        <title>Comparative genomics of bacteria in the genus Providencia isolated from wild Drosophila melanogaster.</title>
        <authorList>
            <person name="Galac M.R."/>
            <person name="Lazzaro B.P."/>
        </authorList>
    </citation>
    <scope>NUCLEOTIDE SEQUENCE [LARGE SCALE GENOMIC DNA]</scope>
    <source>
        <strain evidence="1 2">DSM 19967</strain>
    </source>
</reference>
<accession>K8WMF4</accession>
<sequence>MDQSLTLLQVENVGYVIDDKTILQNVKFNLSSGEFKLITGPSGCGKVLF</sequence>
<dbReference type="AlphaFoldDB" id="K8WMF4"/>
<proteinExistence type="predicted"/>
<name>K8WMF4_9GAMM</name>
<dbReference type="SUPFAM" id="SSF52540">
    <property type="entry name" value="P-loop containing nucleoside triphosphate hydrolases"/>
    <property type="match status" value="1"/>
</dbReference>
<evidence type="ECO:0000313" key="2">
    <source>
        <dbReference type="Proteomes" id="UP000010290"/>
    </source>
</evidence>
<dbReference type="Proteomes" id="UP000010290">
    <property type="component" value="Chromosome"/>
</dbReference>
<dbReference type="InterPro" id="IPR027417">
    <property type="entry name" value="P-loop_NTPase"/>
</dbReference>
<keyword evidence="1" id="KW-0067">ATP-binding</keyword>
<dbReference type="EMBL" id="AKKN01000008">
    <property type="protein sequence ID" value="EKT57330.1"/>
    <property type="molecule type" value="Genomic_DNA"/>
</dbReference>
<dbReference type="Gene3D" id="3.40.50.300">
    <property type="entry name" value="P-loop containing nucleotide triphosphate hydrolases"/>
    <property type="match status" value="1"/>
</dbReference>
<comment type="caution">
    <text evidence="1">The sequence shown here is derived from an EMBL/GenBank/DDBJ whole genome shotgun (WGS) entry which is preliminary data.</text>
</comment>
<protein>
    <submittedName>
        <fullName evidence="1">Putative ABC transporter ATP-binding protein YbbL</fullName>
    </submittedName>
</protein>
<gene>
    <name evidence="1" type="ORF">OO7_08075</name>
</gene>
<dbReference type="GO" id="GO:0005524">
    <property type="term" value="F:ATP binding"/>
    <property type="evidence" value="ECO:0007669"/>
    <property type="project" value="UniProtKB-KW"/>
</dbReference>
<evidence type="ECO:0000313" key="1">
    <source>
        <dbReference type="EMBL" id="EKT57330.1"/>
    </source>
</evidence>